<feature type="signal peptide" evidence="5">
    <location>
        <begin position="1"/>
        <end position="23"/>
    </location>
</feature>
<dbReference type="SMART" id="SM00028">
    <property type="entry name" value="TPR"/>
    <property type="match status" value="5"/>
</dbReference>
<dbReference type="InterPro" id="IPR019734">
    <property type="entry name" value="TPR_rpt"/>
</dbReference>
<name>A0ABS4BHX3_9HYPH</name>
<evidence type="ECO:0000256" key="3">
    <source>
        <dbReference type="ARBA" id="ARBA00023237"/>
    </source>
</evidence>
<keyword evidence="5" id="KW-0732">Signal</keyword>
<dbReference type="Gene3D" id="1.25.40.10">
    <property type="entry name" value="Tetratricopeptide repeat domain"/>
    <property type="match status" value="2"/>
</dbReference>
<dbReference type="RefSeq" id="WP_209594836.1">
    <property type="nucleotide sequence ID" value="NZ_JAGJCF010000007.1"/>
</dbReference>
<evidence type="ECO:0000313" key="8">
    <source>
        <dbReference type="Proteomes" id="UP000678276"/>
    </source>
</evidence>
<keyword evidence="4" id="KW-0802">TPR repeat</keyword>
<dbReference type="InterPro" id="IPR036942">
    <property type="entry name" value="Beta-barrel_TonB_sf"/>
</dbReference>
<dbReference type="Pfam" id="PF04773">
    <property type="entry name" value="FecR"/>
    <property type="match status" value="1"/>
</dbReference>
<feature type="domain" description="FecR protein" evidence="6">
    <location>
        <begin position="67"/>
        <end position="160"/>
    </location>
</feature>
<feature type="repeat" description="TPR" evidence="4">
    <location>
        <begin position="545"/>
        <end position="578"/>
    </location>
</feature>
<dbReference type="InterPro" id="IPR006860">
    <property type="entry name" value="FecR"/>
</dbReference>
<dbReference type="SUPFAM" id="SSF56935">
    <property type="entry name" value="Porins"/>
    <property type="match status" value="1"/>
</dbReference>
<comment type="caution">
    <text evidence="7">The sequence shown here is derived from an EMBL/GenBank/DDBJ whole genome shotgun (WGS) entry which is preliminary data.</text>
</comment>
<dbReference type="PANTHER" id="PTHR38731:SF3">
    <property type="entry name" value="BLL6125 PROTEIN"/>
    <property type="match status" value="1"/>
</dbReference>
<dbReference type="InterPro" id="IPR011990">
    <property type="entry name" value="TPR-like_helical_dom_sf"/>
</dbReference>
<reference evidence="7 8" key="1">
    <citation type="submission" date="2021-04" db="EMBL/GenBank/DDBJ databases">
        <title>Whole genome sequence of Jiella sp. KSK16Y-1.</title>
        <authorList>
            <person name="Tuo L."/>
        </authorList>
    </citation>
    <scope>NUCLEOTIDE SEQUENCE [LARGE SCALE GENOMIC DNA]</scope>
    <source>
        <strain evidence="7 8">KSK16Y-1</strain>
    </source>
</reference>
<dbReference type="Gene3D" id="2.40.170.20">
    <property type="entry name" value="TonB-dependent receptor, beta-barrel domain"/>
    <property type="match status" value="1"/>
</dbReference>
<sequence>MKLTLCRFALLAISGLSATPASAEPVPRVAPAAGTVIATKLGEEIEFVDAPSWRGVEVLQDVKTGDLLRTNATGQLAVLFSDQTQVRVGRNSTLLVKDRVAGGDTRLVLERGQIFGRAARGGTGVYVETTAATAAIRGTDWSMRTEGDRTTLMVLDGEVEFFNPQGSVTLRQGEAAAATLGQAPARIVIVADDFHEQMLVNLSLRGAFESFPAASLPNRLLLAERDRLAALPPSRRSAEDRVLAAEIAADRDGRQKAETAIAAARGVELTAAQSARLDLLAANIAGARQDYAQAADLYARALPHLEGERRTTATYLMYFARSLADPTKPPPPPRPDPKDRVSVVGEAVIAAMLRTPKDALKILQDAEPRFSKDPEYVAAVAKLAMLAGDFETARKATEQGYALDPSDPEVLSARAYYRANAVYDLKGAIADIKKGLAVAPGNTSLLNDYALALADRGAEKEAEAALLRAIEIEPEDPINRSNLAMLYLSQGRLVEARPLIDTIFEVDPAFSLANMVRGSQQMLEGNPEAALNSFLKATTANPAYSDGLLVLGEAYAASGDIEHARQAFEDANRLDKNSVLAAQYLASLAIDQYQADQAIDYARESVKRIRARGGDYESIHATRESGSVLSSAYGFLSLDAWGSYWSEIVFDPFDSAGYFDRALTGTAAPFYLERGDELATPNPTADARGFSLLTKGILSDAMSLAGSDLRPSFVTAPFSEASLTGGFLGEGDDGGGVFGAGFQSLGYDPLPYSMFIQANVNRVAPDYASQADENYQIVAGFGVQLTAYDRMAGFLSANWDRGEVALANVPATFSDTRTDDTFVGVLGFSHTFGYENILDVAVFGSRNDGAQNVTPLDLLVLGVPGLYSADARQDLLKASATHRIGFEPFILEYGGEYGGAHSQANAELYLTSPVPSIQTASESRSSFGRAWIDLTFEATENLRFEAGLFGSAIEEDGVRDEALAPRLGVAYMPLDGQWLRAAFLRERPNEDSYTLGPIGVVGLRSNAIPDNVDHVDSTILRLDSEWSRHLFTSLEYQHQDYTDLSFSIPGYVDGIAVEEAKLDRVAFTVNTWLGNGLGASATLARSWSEGTVADETGDIPFLPNWSGTAALTYVHPSRVKFTARETYLGERTSQIAERELDEAFVTDLFGSWKSEDRHFEANLGVYNVFDQKIEVAPFVPTAQRTVRATLQARF</sequence>
<feature type="chain" id="PRO_5045402779" evidence="5">
    <location>
        <begin position="24"/>
        <end position="1194"/>
    </location>
</feature>
<protein>
    <submittedName>
        <fullName evidence="7">FecR domain-containing protein</fullName>
    </submittedName>
</protein>
<proteinExistence type="predicted"/>
<dbReference type="SUPFAM" id="SSF48452">
    <property type="entry name" value="TPR-like"/>
    <property type="match status" value="2"/>
</dbReference>
<comment type="subcellular location">
    <subcellularLocation>
        <location evidence="1">Cell outer membrane</location>
    </subcellularLocation>
</comment>
<keyword evidence="8" id="KW-1185">Reference proteome</keyword>
<evidence type="ECO:0000256" key="2">
    <source>
        <dbReference type="ARBA" id="ARBA00023136"/>
    </source>
</evidence>
<dbReference type="PROSITE" id="PS50005">
    <property type="entry name" value="TPR"/>
    <property type="match status" value="1"/>
</dbReference>
<keyword evidence="2" id="KW-0472">Membrane</keyword>
<dbReference type="Pfam" id="PF13181">
    <property type="entry name" value="TPR_8"/>
    <property type="match status" value="1"/>
</dbReference>
<dbReference type="Gene3D" id="2.60.120.1440">
    <property type="match status" value="1"/>
</dbReference>
<evidence type="ECO:0000256" key="5">
    <source>
        <dbReference type="SAM" id="SignalP"/>
    </source>
</evidence>
<evidence type="ECO:0000259" key="6">
    <source>
        <dbReference type="Pfam" id="PF04773"/>
    </source>
</evidence>
<keyword evidence="3" id="KW-0998">Cell outer membrane</keyword>
<organism evidence="7 8">
    <name type="scientific">Jiella mangrovi</name>
    <dbReference type="NCBI Taxonomy" id="2821407"/>
    <lineage>
        <taxon>Bacteria</taxon>
        <taxon>Pseudomonadati</taxon>
        <taxon>Pseudomonadota</taxon>
        <taxon>Alphaproteobacteria</taxon>
        <taxon>Hyphomicrobiales</taxon>
        <taxon>Aurantimonadaceae</taxon>
        <taxon>Jiella</taxon>
    </lineage>
</organism>
<dbReference type="PANTHER" id="PTHR38731">
    <property type="entry name" value="LIPL45-RELATED LIPOPROTEIN-RELATED"/>
    <property type="match status" value="1"/>
</dbReference>
<gene>
    <name evidence="7" type="ORF">J6595_12205</name>
</gene>
<accession>A0ABS4BHX3</accession>
<evidence type="ECO:0000256" key="1">
    <source>
        <dbReference type="ARBA" id="ARBA00004442"/>
    </source>
</evidence>
<evidence type="ECO:0000313" key="7">
    <source>
        <dbReference type="EMBL" id="MBP0616345.1"/>
    </source>
</evidence>
<dbReference type="EMBL" id="JAGJCF010000007">
    <property type="protein sequence ID" value="MBP0616345.1"/>
    <property type="molecule type" value="Genomic_DNA"/>
</dbReference>
<evidence type="ECO:0000256" key="4">
    <source>
        <dbReference type="PROSITE-ProRule" id="PRU00339"/>
    </source>
</evidence>
<dbReference type="Proteomes" id="UP000678276">
    <property type="component" value="Unassembled WGS sequence"/>
</dbReference>